<organism evidence="8 10">
    <name type="scientific">Didymodactylos carnosus</name>
    <dbReference type="NCBI Taxonomy" id="1234261"/>
    <lineage>
        <taxon>Eukaryota</taxon>
        <taxon>Metazoa</taxon>
        <taxon>Spiralia</taxon>
        <taxon>Gnathifera</taxon>
        <taxon>Rotifera</taxon>
        <taxon>Eurotatoria</taxon>
        <taxon>Bdelloidea</taxon>
        <taxon>Philodinida</taxon>
        <taxon>Philodinidae</taxon>
        <taxon>Didymodactylos</taxon>
    </lineage>
</organism>
<keyword evidence="2" id="KW-0808">Transferase</keyword>
<dbReference type="AlphaFoldDB" id="A0A8S2F961"/>
<keyword evidence="1" id="KW-0723">Serine/threonine-protein kinase</keyword>
<dbReference type="InterPro" id="IPR000719">
    <property type="entry name" value="Prot_kinase_dom"/>
</dbReference>
<dbReference type="PROSITE" id="PS50011">
    <property type="entry name" value="PROTEIN_KINASE_DOM"/>
    <property type="match status" value="1"/>
</dbReference>
<dbReference type="GO" id="GO:0004674">
    <property type="term" value="F:protein serine/threonine kinase activity"/>
    <property type="evidence" value="ECO:0007669"/>
    <property type="project" value="UniProtKB-KW"/>
</dbReference>
<keyword evidence="5" id="KW-0067">ATP-binding</keyword>
<dbReference type="GO" id="GO:0005524">
    <property type="term" value="F:ATP binding"/>
    <property type="evidence" value="ECO:0007669"/>
    <property type="project" value="UniProtKB-KW"/>
</dbReference>
<evidence type="ECO:0000256" key="5">
    <source>
        <dbReference type="ARBA" id="ARBA00022840"/>
    </source>
</evidence>
<evidence type="ECO:0000256" key="2">
    <source>
        <dbReference type="ARBA" id="ARBA00022679"/>
    </source>
</evidence>
<evidence type="ECO:0000256" key="3">
    <source>
        <dbReference type="ARBA" id="ARBA00022741"/>
    </source>
</evidence>
<evidence type="ECO:0000259" key="6">
    <source>
        <dbReference type="PROSITE" id="PS50011"/>
    </source>
</evidence>
<gene>
    <name evidence="8" type="ORF">OVA965_LOCUS32297</name>
    <name evidence="9" type="ORF">TMI583_LOCUS33152</name>
</gene>
<dbReference type="InterPro" id="IPR011009">
    <property type="entry name" value="Kinase-like_dom_sf"/>
</dbReference>
<dbReference type="Gene3D" id="3.30.200.20">
    <property type="entry name" value="Phosphorylase Kinase, domain 1"/>
    <property type="match status" value="1"/>
</dbReference>
<reference evidence="8" key="1">
    <citation type="submission" date="2021-02" db="EMBL/GenBank/DDBJ databases">
        <authorList>
            <person name="Nowell W R."/>
        </authorList>
    </citation>
    <scope>NUCLEOTIDE SEQUENCE</scope>
</reference>
<evidence type="ECO:0000313" key="8">
    <source>
        <dbReference type="EMBL" id="CAF1385072.1"/>
    </source>
</evidence>
<sequence length="374" mass="44356">MCNGQTFRNFHRHHSRIWRNLWKRLLTVLGIRGKPIMSDILSNLANQEISLAINETKLLFEINQYTIRQLNKEEFLPLKGLSISMFRQVWLAHSRKDGRIYVIKRIFKKFYEQWKKQKIYHREVRMLAAFKNPFIVSVFGTFDFGPYQYICYEYLGGGTLNHLLEERLRLDEEMSQHISAQIILAFQYLHGLDIAYRNLNPDTVVFDRHGYVRLIDFQLTRVIQPHTHAQTIKGDIFYCPPEVILRLGHSLPVDWWSLGTLIYEMIAGYSPFFQNEGHMTLRAAANGQYRRFPSHFSESVKDLLRSLLEQHPTRRLGSQGGDAEEIKEHLWFLGFNWNDIYSKDPRKALYRPRLKNDNDTTHFDLPNQKLFDTF</sequence>
<evidence type="ECO:0000313" key="10">
    <source>
        <dbReference type="Proteomes" id="UP000677228"/>
    </source>
</evidence>
<feature type="domain" description="AGC-kinase C-terminal" evidence="7">
    <location>
        <begin position="333"/>
        <end position="374"/>
    </location>
</feature>
<dbReference type="Proteomes" id="UP000682733">
    <property type="component" value="Unassembled WGS sequence"/>
</dbReference>
<evidence type="ECO:0000256" key="4">
    <source>
        <dbReference type="ARBA" id="ARBA00022777"/>
    </source>
</evidence>
<feature type="domain" description="Protein kinase" evidence="6">
    <location>
        <begin position="75"/>
        <end position="332"/>
    </location>
</feature>
<keyword evidence="3" id="KW-0547">Nucleotide-binding</keyword>
<dbReference type="SUPFAM" id="SSF56112">
    <property type="entry name" value="Protein kinase-like (PK-like)"/>
    <property type="match status" value="1"/>
</dbReference>
<dbReference type="PANTHER" id="PTHR24353">
    <property type="entry name" value="CYCLIC NUCLEOTIDE-DEPENDENT PROTEIN KINASE"/>
    <property type="match status" value="1"/>
</dbReference>
<proteinExistence type="predicted"/>
<accession>A0A8S2F961</accession>
<evidence type="ECO:0000256" key="1">
    <source>
        <dbReference type="ARBA" id="ARBA00022527"/>
    </source>
</evidence>
<evidence type="ECO:0000259" key="7">
    <source>
        <dbReference type="PROSITE" id="PS51285"/>
    </source>
</evidence>
<dbReference type="Gene3D" id="1.10.510.10">
    <property type="entry name" value="Transferase(Phosphotransferase) domain 1"/>
    <property type="match status" value="1"/>
</dbReference>
<dbReference type="Pfam" id="PF00069">
    <property type="entry name" value="Pkinase"/>
    <property type="match status" value="1"/>
</dbReference>
<name>A0A8S2F961_9BILA</name>
<dbReference type="PROSITE" id="PS51285">
    <property type="entry name" value="AGC_KINASE_CTER"/>
    <property type="match status" value="1"/>
</dbReference>
<dbReference type="Proteomes" id="UP000677228">
    <property type="component" value="Unassembled WGS sequence"/>
</dbReference>
<dbReference type="EMBL" id="CAJOBA010046748">
    <property type="protein sequence ID" value="CAF4193180.1"/>
    <property type="molecule type" value="Genomic_DNA"/>
</dbReference>
<dbReference type="EMBL" id="CAJNOK010025053">
    <property type="protein sequence ID" value="CAF1385072.1"/>
    <property type="molecule type" value="Genomic_DNA"/>
</dbReference>
<protein>
    <submittedName>
        <fullName evidence="8">Uncharacterized protein</fullName>
    </submittedName>
</protein>
<dbReference type="InterPro" id="IPR000961">
    <property type="entry name" value="AGC-kinase_C"/>
</dbReference>
<comment type="caution">
    <text evidence="8">The sequence shown here is derived from an EMBL/GenBank/DDBJ whole genome shotgun (WGS) entry which is preliminary data.</text>
</comment>
<evidence type="ECO:0000313" key="9">
    <source>
        <dbReference type="EMBL" id="CAF4193180.1"/>
    </source>
</evidence>
<keyword evidence="4" id="KW-0418">Kinase</keyword>